<keyword evidence="3" id="KW-0805">Transcription regulation</keyword>
<dbReference type="InterPro" id="IPR002197">
    <property type="entry name" value="HTH_Fis"/>
</dbReference>
<evidence type="ECO:0000313" key="11">
    <source>
        <dbReference type="Proteomes" id="UP000233535"/>
    </source>
</evidence>
<comment type="caution">
    <text evidence="10">The sequence shown here is derived from an EMBL/GenBank/DDBJ whole genome shotgun (WGS) entry which is preliminary data.</text>
</comment>
<evidence type="ECO:0000256" key="5">
    <source>
        <dbReference type="ARBA" id="ARBA00023163"/>
    </source>
</evidence>
<feature type="modified residue" description="4-aspartylphosphate" evidence="6">
    <location>
        <position position="52"/>
    </location>
</feature>
<feature type="coiled-coil region" evidence="7">
    <location>
        <begin position="108"/>
        <end position="148"/>
    </location>
</feature>
<dbReference type="InterPro" id="IPR027417">
    <property type="entry name" value="P-loop_NTPase"/>
</dbReference>
<evidence type="ECO:0000259" key="9">
    <source>
        <dbReference type="PROSITE" id="PS50110"/>
    </source>
</evidence>
<dbReference type="InterPro" id="IPR058031">
    <property type="entry name" value="AAA_lid_NorR"/>
</dbReference>
<accession>A0A2N3HSC9</accession>
<evidence type="ECO:0000259" key="8">
    <source>
        <dbReference type="PROSITE" id="PS50045"/>
    </source>
</evidence>
<dbReference type="PROSITE" id="PS50045">
    <property type="entry name" value="SIGMA54_INTERACT_4"/>
    <property type="match status" value="1"/>
</dbReference>
<gene>
    <name evidence="10" type="ORF">BZG02_17600</name>
</gene>
<dbReference type="SMART" id="SM00382">
    <property type="entry name" value="AAA"/>
    <property type="match status" value="1"/>
</dbReference>
<proteinExistence type="predicted"/>
<keyword evidence="6" id="KW-0597">Phosphoprotein</keyword>
<dbReference type="InterPro" id="IPR003593">
    <property type="entry name" value="AAA+_ATPase"/>
</dbReference>
<dbReference type="InterPro" id="IPR025662">
    <property type="entry name" value="Sigma_54_int_dom_ATP-bd_1"/>
</dbReference>
<dbReference type="PROSITE" id="PS00676">
    <property type="entry name" value="SIGMA54_INTERACT_2"/>
    <property type="match status" value="1"/>
</dbReference>
<protein>
    <recommendedName>
        <fullName evidence="12">Sigma-54-dependent Fis family transcriptional regulator</fullName>
    </recommendedName>
</protein>
<keyword evidence="4" id="KW-0238">DNA-binding</keyword>
<evidence type="ECO:0000256" key="2">
    <source>
        <dbReference type="ARBA" id="ARBA00022840"/>
    </source>
</evidence>
<dbReference type="EMBL" id="MVDD01000019">
    <property type="protein sequence ID" value="PKQ60961.1"/>
    <property type="molecule type" value="Genomic_DNA"/>
</dbReference>
<dbReference type="FunFam" id="3.40.50.300:FF:000006">
    <property type="entry name" value="DNA-binding transcriptional regulator NtrC"/>
    <property type="match status" value="1"/>
</dbReference>
<dbReference type="GO" id="GO:0043565">
    <property type="term" value="F:sequence-specific DNA binding"/>
    <property type="evidence" value="ECO:0007669"/>
    <property type="project" value="InterPro"/>
</dbReference>
<dbReference type="AlphaFoldDB" id="A0A2N3HSC9"/>
<organism evidence="10 11">
    <name type="scientific">Labilibaculum filiforme</name>
    <dbReference type="NCBI Taxonomy" id="1940526"/>
    <lineage>
        <taxon>Bacteria</taxon>
        <taxon>Pseudomonadati</taxon>
        <taxon>Bacteroidota</taxon>
        <taxon>Bacteroidia</taxon>
        <taxon>Marinilabiliales</taxon>
        <taxon>Marinifilaceae</taxon>
        <taxon>Labilibaculum</taxon>
    </lineage>
</organism>
<evidence type="ECO:0000313" key="10">
    <source>
        <dbReference type="EMBL" id="PKQ60961.1"/>
    </source>
</evidence>
<sequence>MKILIVDDDKSSGTAVAEFIEEQLAYSIRLCHNGEEAYNALKNEDFQMVISDLRMPGISGLDLLKKVKLLPKGEEIEVVIMTGFGDMESSIEALRGGAYDYLLKPVNIEELAILIERVAEKIQLKEENKDLKENIKQSISRVRKEEAERIQYYETTIREITSVGKIGVFSDVMRGVVRMAEQFHEDRSVPVLIEGETGTGKEVVARLVHFGKSSDITKPFISINCSAISPSLFESELFGYDEGAFTGARKEGKPGKLELAQGGTLFLDEIGEMPLDMQPKLLRVLQQREMYRVGGSKPIDLDVRVIFATNRNLKEMVAEKTFRSDLYYRLNTGRLYIPPLRERREAILSFSQIFLDQYSKKRNRKFRFISKDAKKMMQEYSWPGNIRELKNTIERATLLFNDLELKPEHLRFLQTDDNELESVEQAIVLGRIVLPENELRIEQLELEIVRKALKKFDDNKSKTAEYLGITRSALRSRMNKL</sequence>
<dbReference type="InterPro" id="IPR011006">
    <property type="entry name" value="CheY-like_superfamily"/>
</dbReference>
<dbReference type="InterPro" id="IPR001789">
    <property type="entry name" value="Sig_transdc_resp-reg_receiver"/>
</dbReference>
<evidence type="ECO:0000256" key="3">
    <source>
        <dbReference type="ARBA" id="ARBA00023015"/>
    </source>
</evidence>
<keyword evidence="1" id="KW-0547">Nucleotide-binding</keyword>
<dbReference type="Gene3D" id="1.10.10.60">
    <property type="entry name" value="Homeodomain-like"/>
    <property type="match status" value="1"/>
</dbReference>
<dbReference type="SUPFAM" id="SSF52540">
    <property type="entry name" value="P-loop containing nucleoside triphosphate hydrolases"/>
    <property type="match status" value="1"/>
</dbReference>
<evidence type="ECO:0000256" key="6">
    <source>
        <dbReference type="PROSITE-ProRule" id="PRU00169"/>
    </source>
</evidence>
<dbReference type="Gene3D" id="3.40.50.300">
    <property type="entry name" value="P-loop containing nucleotide triphosphate hydrolases"/>
    <property type="match status" value="1"/>
</dbReference>
<evidence type="ECO:0000256" key="1">
    <source>
        <dbReference type="ARBA" id="ARBA00022741"/>
    </source>
</evidence>
<dbReference type="PANTHER" id="PTHR32071:SF21">
    <property type="entry name" value="TRANSCRIPTIONAL REGULATORY PROTEIN FLGR"/>
    <property type="match status" value="1"/>
</dbReference>
<dbReference type="Proteomes" id="UP000233535">
    <property type="component" value="Unassembled WGS sequence"/>
</dbReference>
<dbReference type="PROSITE" id="PS00675">
    <property type="entry name" value="SIGMA54_INTERACT_1"/>
    <property type="match status" value="1"/>
</dbReference>
<feature type="domain" description="Sigma-54 factor interaction" evidence="8">
    <location>
        <begin position="162"/>
        <end position="398"/>
    </location>
</feature>
<dbReference type="OrthoDB" id="5401077at2"/>
<dbReference type="RefSeq" id="WP_101263075.1">
    <property type="nucleotide sequence ID" value="NZ_MVDD01000019.1"/>
</dbReference>
<keyword evidence="7" id="KW-0175">Coiled coil</keyword>
<dbReference type="InterPro" id="IPR009057">
    <property type="entry name" value="Homeodomain-like_sf"/>
</dbReference>
<dbReference type="Pfam" id="PF25601">
    <property type="entry name" value="AAA_lid_14"/>
    <property type="match status" value="1"/>
</dbReference>
<dbReference type="PRINTS" id="PR01590">
    <property type="entry name" value="HTHFIS"/>
</dbReference>
<evidence type="ECO:0008006" key="12">
    <source>
        <dbReference type="Google" id="ProtNLM"/>
    </source>
</evidence>
<dbReference type="PANTHER" id="PTHR32071">
    <property type="entry name" value="TRANSCRIPTIONAL REGULATORY PROTEIN"/>
    <property type="match status" value="1"/>
</dbReference>
<keyword evidence="2" id="KW-0067">ATP-binding</keyword>
<dbReference type="PROSITE" id="PS50110">
    <property type="entry name" value="RESPONSE_REGULATORY"/>
    <property type="match status" value="1"/>
</dbReference>
<name>A0A2N3HSC9_9BACT</name>
<dbReference type="InterPro" id="IPR025943">
    <property type="entry name" value="Sigma_54_int_dom_ATP-bd_2"/>
</dbReference>
<dbReference type="SMART" id="SM00448">
    <property type="entry name" value="REC"/>
    <property type="match status" value="1"/>
</dbReference>
<dbReference type="Gene3D" id="3.40.50.2300">
    <property type="match status" value="1"/>
</dbReference>
<dbReference type="PROSITE" id="PS00688">
    <property type="entry name" value="SIGMA54_INTERACT_3"/>
    <property type="match status" value="1"/>
</dbReference>
<dbReference type="SUPFAM" id="SSF46689">
    <property type="entry name" value="Homeodomain-like"/>
    <property type="match status" value="1"/>
</dbReference>
<dbReference type="GO" id="GO:0006355">
    <property type="term" value="P:regulation of DNA-templated transcription"/>
    <property type="evidence" value="ECO:0007669"/>
    <property type="project" value="InterPro"/>
</dbReference>
<dbReference type="GO" id="GO:0000160">
    <property type="term" value="P:phosphorelay signal transduction system"/>
    <property type="evidence" value="ECO:0007669"/>
    <property type="project" value="InterPro"/>
</dbReference>
<dbReference type="InterPro" id="IPR002078">
    <property type="entry name" value="Sigma_54_int"/>
</dbReference>
<keyword evidence="5" id="KW-0804">Transcription</keyword>
<dbReference type="SUPFAM" id="SSF52172">
    <property type="entry name" value="CheY-like"/>
    <property type="match status" value="1"/>
</dbReference>
<evidence type="ECO:0000256" key="7">
    <source>
        <dbReference type="SAM" id="Coils"/>
    </source>
</evidence>
<evidence type="ECO:0000256" key="4">
    <source>
        <dbReference type="ARBA" id="ARBA00023125"/>
    </source>
</evidence>
<dbReference type="Gene3D" id="1.10.8.60">
    <property type="match status" value="1"/>
</dbReference>
<keyword evidence="11" id="KW-1185">Reference proteome</keyword>
<dbReference type="Pfam" id="PF00072">
    <property type="entry name" value="Response_reg"/>
    <property type="match status" value="1"/>
</dbReference>
<feature type="domain" description="Response regulatory" evidence="9">
    <location>
        <begin position="2"/>
        <end position="119"/>
    </location>
</feature>
<dbReference type="GO" id="GO:0005524">
    <property type="term" value="F:ATP binding"/>
    <property type="evidence" value="ECO:0007669"/>
    <property type="project" value="UniProtKB-KW"/>
</dbReference>
<dbReference type="InterPro" id="IPR025944">
    <property type="entry name" value="Sigma_54_int_dom_CS"/>
</dbReference>
<dbReference type="Pfam" id="PF00158">
    <property type="entry name" value="Sigma54_activat"/>
    <property type="match status" value="1"/>
</dbReference>
<dbReference type="CDD" id="cd00009">
    <property type="entry name" value="AAA"/>
    <property type="match status" value="1"/>
</dbReference>
<dbReference type="Pfam" id="PF02954">
    <property type="entry name" value="HTH_8"/>
    <property type="match status" value="1"/>
</dbReference>
<reference evidence="10 11" key="1">
    <citation type="journal article" date="2017" name="Front. Microbiol.">
        <title>Labilibaculum manganireducens gen. nov., sp. nov. and Labilibaculum filiforme sp. nov., Novel Bacteroidetes Isolated from Subsurface Sediments of the Baltic Sea.</title>
        <authorList>
            <person name="Vandieken V."/>
            <person name="Marshall I.P."/>
            <person name="Niemann H."/>
            <person name="Engelen B."/>
            <person name="Cypionka H."/>
        </authorList>
    </citation>
    <scope>NUCLEOTIDE SEQUENCE [LARGE SCALE GENOMIC DNA]</scope>
    <source>
        <strain evidence="10 11">59.16B</strain>
    </source>
</reference>